<reference evidence="3" key="2">
    <citation type="submission" date="2020-03" db="EMBL/GenBank/DDBJ databases">
        <authorList>
            <person name="Fu F.-F."/>
            <person name="Chen J."/>
        </authorList>
    </citation>
    <scope>NUCLEOTIDE SEQUENCE</scope>
    <source>
        <strain evidence="3">Lc1</strain>
    </source>
</reference>
<dbReference type="RefSeq" id="XP_045265460.1">
    <property type="nucleotide sequence ID" value="XM_045406077.1"/>
</dbReference>
<gene>
    <name evidence="3" type="ORF">GCG54_00006063</name>
</gene>
<protein>
    <submittedName>
        <fullName evidence="3">Uncharacterized protein</fullName>
    </submittedName>
</protein>
<keyword evidence="4" id="KW-1185">Reference proteome</keyword>
<evidence type="ECO:0000313" key="4">
    <source>
        <dbReference type="Proteomes" id="UP000613401"/>
    </source>
</evidence>
<dbReference type="AlphaFoldDB" id="A0A8H4FLH2"/>
<reference evidence="3" key="1">
    <citation type="journal article" date="2020" name="Phytopathology">
        <title>Genome sequence and comparative analysis of Colletotrichum gloeosporioides isolated from Liriodendron leaves.</title>
        <authorList>
            <person name="Fu F.F."/>
            <person name="Hao Z."/>
            <person name="Wang P."/>
            <person name="Lu Y."/>
            <person name="Xue L.J."/>
            <person name="Wei G."/>
            <person name="Tian Y."/>
            <person name="Baishi H."/>
            <person name="Xu H."/>
            <person name="Shi J."/>
            <person name="Cheng T."/>
            <person name="Wang G."/>
            <person name="Yi Y."/>
            <person name="Chen J."/>
        </authorList>
    </citation>
    <scope>NUCLEOTIDE SEQUENCE</scope>
    <source>
        <strain evidence="3">Lc1</strain>
    </source>
</reference>
<dbReference type="GeneID" id="69013212"/>
<dbReference type="Proteomes" id="UP000613401">
    <property type="component" value="Unassembled WGS sequence"/>
</dbReference>
<feature type="coiled-coil region" evidence="1">
    <location>
        <begin position="189"/>
        <end position="299"/>
    </location>
</feature>
<comment type="caution">
    <text evidence="3">The sequence shown here is derived from an EMBL/GenBank/DDBJ whole genome shotgun (WGS) entry which is preliminary data.</text>
</comment>
<keyword evidence="1" id="KW-0175">Coiled coil</keyword>
<proteinExistence type="predicted"/>
<accession>A0A8H4FLH2</accession>
<feature type="region of interest" description="Disordered" evidence="2">
    <location>
        <begin position="1"/>
        <end position="56"/>
    </location>
</feature>
<dbReference type="EMBL" id="WVTB01000036">
    <property type="protein sequence ID" value="KAF3806301.1"/>
    <property type="molecule type" value="Genomic_DNA"/>
</dbReference>
<evidence type="ECO:0000256" key="1">
    <source>
        <dbReference type="SAM" id="Coils"/>
    </source>
</evidence>
<name>A0A8H4FLH2_COLGL</name>
<evidence type="ECO:0000256" key="2">
    <source>
        <dbReference type="SAM" id="MobiDB-lite"/>
    </source>
</evidence>
<sequence>MPSQKAQTDLPAFEPRKRHRGRYLFPDDSDGDGSDVTHKKARRDEAGDEEHQTGTEKLPAALEGGNIQEEQQQEAAVDLVDDADKRVSMVQRLCTGIDRQLHALNENLSNPESTLMTALSNAATTAARQSLVDSSVKKLEQEISQCKQLLVRKKHNFDELYRSSQQQQREQADALRREQIQVTGLSKQLQDERIKLAKVSASLQAEQNKCAEVQTQLEKARHEVYKRDDASTISSRLQLLRADSRQLSKQIEHGKNELAEVSCSLQAERVMCSELSDALREEQEKCSNLSRDLAAERRENAEDAQWHINTLRDNLSKINFKRSHPKESDSYSKLDILSTVSKPLLTQTGTNLLDSFLRYSRLGVICCFTHAIYRVDEDDDGESPPFRYGQCPLHLADERINDCMPVLRQEDPVEGKSFIFVRLDVAIEMTGGRMVSVSP</sequence>
<organism evidence="3 4">
    <name type="scientific">Colletotrichum gloeosporioides</name>
    <name type="common">Anthracnose fungus</name>
    <name type="synonym">Glomerella cingulata</name>
    <dbReference type="NCBI Taxonomy" id="474922"/>
    <lineage>
        <taxon>Eukaryota</taxon>
        <taxon>Fungi</taxon>
        <taxon>Dikarya</taxon>
        <taxon>Ascomycota</taxon>
        <taxon>Pezizomycotina</taxon>
        <taxon>Sordariomycetes</taxon>
        <taxon>Hypocreomycetidae</taxon>
        <taxon>Glomerellales</taxon>
        <taxon>Glomerellaceae</taxon>
        <taxon>Colletotrichum</taxon>
        <taxon>Colletotrichum gloeosporioides species complex</taxon>
    </lineage>
</organism>
<evidence type="ECO:0000313" key="3">
    <source>
        <dbReference type="EMBL" id="KAF3806301.1"/>
    </source>
</evidence>
<feature type="compositionally biased region" description="Basic and acidic residues" evidence="2">
    <location>
        <begin position="35"/>
        <end position="54"/>
    </location>
</feature>